<accession>A0A225DRA5</accession>
<dbReference type="OrthoDB" id="286411at2"/>
<evidence type="ECO:0000259" key="1">
    <source>
        <dbReference type="Pfam" id="PF13490"/>
    </source>
</evidence>
<comment type="caution">
    <text evidence="2">The sequence shown here is derived from an EMBL/GenBank/DDBJ whole genome shotgun (WGS) entry which is preliminary data.</text>
</comment>
<feature type="domain" description="Putative zinc-finger" evidence="1">
    <location>
        <begin position="5"/>
        <end position="38"/>
    </location>
</feature>
<dbReference type="InterPro" id="IPR027383">
    <property type="entry name" value="Znf_put"/>
</dbReference>
<dbReference type="RefSeq" id="WP_088254437.1">
    <property type="nucleotide sequence ID" value="NZ_NIDE01000004.1"/>
</dbReference>
<gene>
    <name evidence="2" type="ORF">FRUB_03222</name>
</gene>
<dbReference type="AlphaFoldDB" id="A0A225DRA5"/>
<dbReference type="Proteomes" id="UP000214646">
    <property type="component" value="Unassembled WGS sequence"/>
</dbReference>
<sequence>MNLSCQDVTDLLAEIFDRSLPVEVQTFVERHVHTCPDCGHRVDTYRATVVISRSLPKCDRLVPLPPAFEERLRTLLRHAESRQC</sequence>
<organism evidence="2 3">
    <name type="scientific">Fimbriiglobus ruber</name>
    <dbReference type="NCBI Taxonomy" id="1908690"/>
    <lineage>
        <taxon>Bacteria</taxon>
        <taxon>Pseudomonadati</taxon>
        <taxon>Planctomycetota</taxon>
        <taxon>Planctomycetia</taxon>
        <taxon>Gemmatales</taxon>
        <taxon>Gemmataceae</taxon>
        <taxon>Fimbriiglobus</taxon>
    </lineage>
</organism>
<protein>
    <recommendedName>
        <fullName evidence="1">Putative zinc-finger domain-containing protein</fullName>
    </recommendedName>
</protein>
<proteinExistence type="predicted"/>
<dbReference type="Pfam" id="PF13490">
    <property type="entry name" value="zf-HC2"/>
    <property type="match status" value="1"/>
</dbReference>
<evidence type="ECO:0000313" key="2">
    <source>
        <dbReference type="EMBL" id="OWK43623.1"/>
    </source>
</evidence>
<reference evidence="3" key="1">
    <citation type="submission" date="2017-06" db="EMBL/GenBank/DDBJ databases">
        <title>Genome analysis of Fimbriiglobus ruber SP5, the first member of the order Planctomycetales with confirmed chitinolytic capability.</title>
        <authorList>
            <person name="Ravin N.V."/>
            <person name="Rakitin A.L."/>
            <person name="Ivanova A.A."/>
            <person name="Beletsky A.V."/>
            <person name="Kulichevskaya I.S."/>
            <person name="Mardanov A.V."/>
            <person name="Dedysh S.N."/>
        </authorList>
    </citation>
    <scope>NUCLEOTIDE SEQUENCE [LARGE SCALE GENOMIC DNA]</scope>
    <source>
        <strain evidence="3">SP5</strain>
    </source>
</reference>
<dbReference type="EMBL" id="NIDE01000004">
    <property type="protein sequence ID" value="OWK43623.1"/>
    <property type="molecule type" value="Genomic_DNA"/>
</dbReference>
<keyword evidence="3" id="KW-1185">Reference proteome</keyword>
<evidence type="ECO:0000313" key="3">
    <source>
        <dbReference type="Proteomes" id="UP000214646"/>
    </source>
</evidence>
<name>A0A225DRA5_9BACT</name>